<dbReference type="SUPFAM" id="SSF100950">
    <property type="entry name" value="NagB/RpiA/CoA transferase-like"/>
    <property type="match status" value="1"/>
</dbReference>
<dbReference type="InterPro" id="IPR020672">
    <property type="entry name" value="Ribose5P_isomerase_typA_subgr"/>
</dbReference>
<dbReference type="InterPro" id="IPR004788">
    <property type="entry name" value="Ribose5P_isomerase_type_A"/>
</dbReference>
<reference evidence="6" key="1">
    <citation type="submission" date="2018-10" db="EMBL/GenBank/DDBJ databases">
        <authorList>
            <person name="Gruber-Vodicka H."/>
            <person name="Jaeckle O."/>
        </authorList>
    </citation>
    <scope>NUCLEOTIDE SEQUENCE</scope>
</reference>
<name>A0A484HD43_9ZZZZ</name>
<dbReference type="GO" id="GO:0006014">
    <property type="term" value="P:D-ribose metabolic process"/>
    <property type="evidence" value="ECO:0007669"/>
    <property type="project" value="TreeGrafter"/>
</dbReference>
<dbReference type="Gene3D" id="3.30.70.260">
    <property type="match status" value="1"/>
</dbReference>
<dbReference type="GO" id="GO:0004751">
    <property type="term" value="F:ribose-5-phosphate isomerase activity"/>
    <property type="evidence" value="ECO:0007669"/>
    <property type="project" value="UniProtKB-EC"/>
</dbReference>
<sequence>MQKQEKKIAGEAAAALVEAGMVLGLGTGSTVTFFLEALSKKIQQGMKVRGVPTSDWTATLCRPLGIELLDIHSVDRLDLTVDGADEIDHKFRMIKGGGGALLREKIIAEISERVVIIVDSTKLVDLLGIFPLPVEVIRFGYKHVQSRLADMGIVATLRFSGGKPYITDNGHYILDCPTGLIHEPELLSSQLKAVTGVVDSGLFTNHCHTLILGKEDTVILRSKDS</sequence>
<dbReference type="NCBIfam" id="TIGR00021">
    <property type="entry name" value="rpiA"/>
    <property type="match status" value="1"/>
</dbReference>
<accession>A0A484HD43</accession>
<proteinExistence type="inferred from homology"/>
<protein>
    <recommendedName>
        <fullName evidence="2">ribose-5-phosphate isomerase</fullName>
        <ecNumber evidence="2">5.3.1.6</ecNumber>
    </recommendedName>
    <alternativeName>
        <fullName evidence="4">Phosphoriboisomerase</fullName>
    </alternativeName>
</protein>
<feature type="transmembrane region" description="Helical" evidence="5">
    <location>
        <begin position="12"/>
        <end position="35"/>
    </location>
</feature>
<evidence type="ECO:0000256" key="1">
    <source>
        <dbReference type="ARBA" id="ARBA00001713"/>
    </source>
</evidence>
<dbReference type="CDD" id="cd01398">
    <property type="entry name" value="RPI_A"/>
    <property type="match status" value="1"/>
</dbReference>
<keyword evidence="5" id="KW-0812">Transmembrane</keyword>
<dbReference type="HAMAP" id="MF_00170">
    <property type="entry name" value="Rib_5P_isom_A"/>
    <property type="match status" value="1"/>
</dbReference>
<evidence type="ECO:0000256" key="3">
    <source>
        <dbReference type="ARBA" id="ARBA00023235"/>
    </source>
</evidence>
<dbReference type="SUPFAM" id="SSF75445">
    <property type="entry name" value="D-ribose-5-phosphate isomerase (RpiA), lid domain"/>
    <property type="match status" value="1"/>
</dbReference>
<evidence type="ECO:0000256" key="2">
    <source>
        <dbReference type="ARBA" id="ARBA00011959"/>
    </source>
</evidence>
<dbReference type="Pfam" id="PF06026">
    <property type="entry name" value="Rib_5-P_isom_A"/>
    <property type="match status" value="1"/>
</dbReference>
<keyword evidence="5" id="KW-0472">Membrane</keyword>
<dbReference type="PANTHER" id="PTHR11934">
    <property type="entry name" value="RIBOSE-5-PHOSPHATE ISOMERASE"/>
    <property type="match status" value="1"/>
</dbReference>
<evidence type="ECO:0000256" key="5">
    <source>
        <dbReference type="SAM" id="Phobius"/>
    </source>
</evidence>
<dbReference type="FunFam" id="3.40.50.1360:FF:000001">
    <property type="entry name" value="Ribose-5-phosphate isomerase A"/>
    <property type="match status" value="1"/>
</dbReference>
<dbReference type="PANTHER" id="PTHR11934:SF0">
    <property type="entry name" value="RIBOSE-5-PHOSPHATE ISOMERASE"/>
    <property type="match status" value="1"/>
</dbReference>
<organism evidence="6">
    <name type="scientific">invertebrate metagenome</name>
    <dbReference type="NCBI Taxonomy" id="1711999"/>
    <lineage>
        <taxon>unclassified sequences</taxon>
        <taxon>metagenomes</taxon>
        <taxon>organismal metagenomes</taxon>
    </lineage>
</organism>
<dbReference type="EC" id="5.3.1.6" evidence="2"/>
<dbReference type="InterPro" id="IPR037171">
    <property type="entry name" value="NagB/RpiA_transferase-like"/>
</dbReference>
<evidence type="ECO:0000256" key="4">
    <source>
        <dbReference type="ARBA" id="ARBA00029734"/>
    </source>
</evidence>
<dbReference type="GO" id="GO:0005829">
    <property type="term" value="C:cytosol"/>
    <property type="evidence" value="ECO:0007669"/>
    <property type="project" value="TreeGrafter"/>
</dbReference>
<keyword evidence="5" id="KW-1133">Transmembrane helix</keyword>
<dbReference type="GO" id="GO:0009052">
    <property type="term" value="P:pentose-phosphate shunt, non-oxidative branch"/>
    <property type="evidence" value="ECO:0007669"/>
    <property type="project" value="InterPro"/>
</dbReference>
<dbReference type="AlphaFoldDB" id="A0A484HD43"/>
<dbReference type="NCBIfam" id="NF001924">
    <property type="entry name" value="PRK00702.1"/>
    <property type="match status" value="1"/>
</dbReference>
<dbReference type="EMBL" id="LR026963">
    <property type="protein sequence ID" value="VBB69752.1"/>
    <property type="molecule type" value="Genomic_DNA"/>
</dbReference>
<dbReference type="Gene3D" id="3.40.50.1360">
    <property type="match status" value="1"/>
</dbReference>
<comment type="catalytic activity">
    <reaction evidence="1">
        <text>aldehydo-D-ribose 5-phosphate = D-ribulose 5-phosphate</text>
        <dbReference type="Rhea" id="RHEA:14657"/>
        <dbReference type="ChEBI" id="CHEBI:58121"/>
        <dbReference type="ChEBI" id="CHEBI:58273"/>
        <dbReference type="EC" id="5.3.1.6"/>
    </reaction>
</comment>
<keyword evidence="3 6" id="KW-0413">Isomerase</keyword>
<evidence type="ECO:0000313" key="6">
    <source>
        <dbReference type="EMBL" id="VBB69752.1"/>
    </source>
</evidence>
<gene>
    <name evidence="6" type="ORF">RIEGSTA812A_PEG_1225</name>
</gene>